<sequence>VAKDLGLQLPALHQRGVGVLCEGRAQYLALHGEAGRLVTAERIDKEQLCRVVKKCVLRCEVIVEGKM</sequence>
<dbReference type="EMBL" id="VZTO01024685">
    <property type="protein sequence ID" value="NXT28689.1"/>
    <property type="molecule type" value="Genomic_DNA"/>
</dbReference>
<proteinExistence type="predicted"/>
<dbReference type="Pfam" id="PF08266">
    <property type="entry name" value="Cadherin_2"/>
    <property type="match status" value="1"/>
</dbReference>
<feature type="non-terminal residue" evidence="3">
    <location>
        <position position="67"/>
    </location>
</feature>
<keyword evidence="4" id="KW-1185">Reference proteome</keyword>
<evidence type="ECO:0000256" key="1">
    <source>
        <dbReference type="ARBA" id="ARBA00023180"/>
    </source>
</evidence>
<evidence type="ECO:0000313" key="4">
    <source>
        <dbReference type="Proteomes" id="UP000536260"/>
    </source>
</evidence>
<keyword evidence="1" id="KW-0325">Glycoprotein</keyword>
<feature type="domain" description="Cadherin N-terminal" evidence="2">
    <location>
        <begin position="1"/>
        <end position="64"/>
    </location>
</feature>
<dbReference type="AlphaFoldDB" id="A0A7L3B9X2"/>
<dbReference type="InterPro" id="IPR013164">
    <property type="entry name" value="Cadherin_N"/>
</dbReference>
<evidence type="ECO:0000259" key="2">
    <source>
        <dbReference type="Pfam" id="PF08266"/>
    </source>
</evidence>
<dbReference type="Gene3D" id="2.60.40.60">
    <property type="entry name" value="Cadherins"/>
    <property type="match status" value="1"/>
</dbReference>
<evidence type="ECO:0000313" key="3">
    <source>
        <dbReference type="EMBL" id="NXT28689.1"/>
    </source>
</evidence>
<name>A0A7L3B9X2_9AVES</name>
<feature type="non-terminal residue" evidence="3">
    <location>
        <position position="1"/>
    </location>
</feature>
<gene>
    <name evidence="3" type="primary">Pcdhga5</name>
    <name evidence="3" type="ORF">SYRPAR_R13957</name>
</gene>
<organism evidence="3 4">
    <name type="scientific">Syrrhaptes paradoxus</name>
    <name type="common">Pallas's sandgrouse</name>
    <dbReference type="NCBI Taxonomy" id="302527"/>
    <lineage>
        <taxon>Eukaryota</taxon>
        <taxon>Metazoa</taxon>
        <taxon>Chordata</taxon>
        <taxon>Craniata</taxon>
        <taxon>Vertebrata</taxon>
        <taxon>Euteleostomi</taxon>
        <taxon>Archelosauria</taxon>
        <taxon>Archosauria</taxon>
        <taxon>Dinosauria</taxon>
        <taxon>Saurischia</taxon>
        <taxon>Theropoda</taxon>
        <taxon>Coelurosauria</taxon>
        <taxon>Aves</taxon>
        <taxon>Neognathae</taxon>
        <taxon>Neoaves</taxon>
        <taxon>Columbimorphae</taxon>
        <taxon>Pterocliformes</taxon>
        <taxon>Pteroclidae</taxon>
        <taxon>Syrrhaptes</taxon>
    </lineage>
</organism>
<accession>A0A7L3B9X2</accession>
<dbReference type="Proteomes" id="UP000536260">
    <property type="component" value="Unassembled WGS sequence"/>
</dbReference>
<comment type="caution">
    <text evidence="3">The sequence shown here is derived from an EMBL/GenBank/DDBJ whole genome shotgun (WGS) entry which is preliminary data.</text>
</comment>
<protein>
    <submittedName>
        <fullName evidence="3">PCDG5 protein</fullName>
    </submittedName>
</protein>
<reference evidence="3 4" key="1">
    <citation type="submission" date="2019-09" db="EMBL/GenBank/DDBJ databases">
        <title>Bird 10,000 Genomes (B10K) Project - Family phase.</title>
        <authorList>
            <person name="Zhang G."/>
        </authorList>
    </citation>
    <scope>NUCLEOTIDE SEQUENCE [LARGE SCALE GENOMIC DNA]</scope>
    <source>
        <strain evidence="3">B10K-DU-003-42</strain>
        <tissue evidence="3">Mixed tissue sample</tissue>
    </source>
</reference>